<comment type="caution">
    <text evidence="4">The sequence shown here is derived from an EMBL/GenBank/DDBJ whole genome shotgun (WGS) entry which is preliminary data.</text>
</comment>
<dbReference type="GO" id="GO:0016810">
    <property type="term" value="F:hydrolase activity, acting on carbon-nitrogen (but not peptide) bonds"/>
    <property type="evidence" value="ECO:0007669"/>
    <property type="project" value="InterPro"/>
</dbReference>
<dbReference type="OrthoDB" id="2795102at2"/>
<dbReference type="Gene3D" id="3.20.20.370">
    <property type="entry name" value="Glycoside hydrolase/deacetylase"/>
    <property type="match status" value="1"/>
</dbReference>
<proteinExistence type="predicted"/>
<dbReference type="PANTHER" id="PTHR10587">
    <property type="entry name" value="GLYCOSYL TRANSFERASE-RELATED"/>
    <property type="match status" value="1"/>
</dbReference>
<evidence type="ECO:0000256" key="2">
    <source>
        <dbReference type="ARBA" id="ARBA00022801"/>
    </source>
</evidence>
<keyword evidence="5" id="KW-1185">Reference proteome</keyword>
<name>A0A371PIZ5_9BACL</name>
<organism evidence="4 5">
    <name type="scientific">Paenibacillus paeoniae</name>
    <dbReference type="NCBI Taxonomy" id="2292705"/>
    <lineage>
        <taxon>Bacteria</taxon>
        <taxon>Bacillati</taxon>
        <taxon>Bacillota</taxon>
        <taxon>Bacilli</taxon>
        <taxon>Bacillales</taxon>
        <taxon>Paenibacillaceae</taxon>
        <taxon>Paenibacillus</taxon>
    </lineage>
</organism>
<dbReference type="PROSITE" id="PS51677">
    <property type="entry name" value="NODB"/>
    <property type="match status" value="1"/>
</dbReference>
<dbReference type="GO" id="GO:0046872">
    <property type="term" value="F:metal ion binding"/>
    <property type="evidence" value="ECO:0007669"/>
    <property type="project" value="UniProtKB-KW"/>
</dbReference>
<dbReference type="AlphaFoldDB" id="A0A371PIZ5"/>
<keyword evidence="2" id="KW-0378">Hydrolase</keyword>
<dbReference type="CDD" id="cd10917">
    <property type="entry name" value="CE4_NodB_like_6s_7s"/>
    <property type="match status" value="1"/>
</dbReference>
<accession>A0A371PIZ5</accession>
<dbReference type="EMBL" id="QUBQ01000001">
    <property type="protein sequence ID" value="REK76124.1"/>
    <property type="molecule type" value="Genomic_DNA"/>
</dbReference>
<reference evidence="4 5" key="1">
    <citation type="submission" date="2018-08" db="EMBL/GenBank/DDBJ databases">
        <title>Paenibacillus sp. M4BSY-1, whole genome shotgun sequence.</title>
        <authorList>
            <person name="Tuo L."/>
        </authorList>
    </citation>
    <scope>NUCLEOTIDE SEQUENCE [LARGE SCALE GENOMIC DNA]</scope>
    <source>
        <strain evidence="4 5">M4BSY-1</strain>
    </source>
</reference>
<protein>
    <submittedName>
        <fullName evidence="4">Polysaccharide deacetylase family protein</fullName>
    </submittedName>
</protein>
<keyword evidence="1" id="KW-0479">Metal-binding</keyword>
<evidence type="ECO:0000256" key="1">
    <source>
        <dbReference type="ARBA" id="ARBA00022723"/>
    </source>
</evidence>
<sequence length="370" mass="42298">MSRERDSLNDTIIMSGTEHDRYYAFTFDDGPGRLPISIWLDALEAEGAVGTFFFTGEWMDRYPERAKEIIRRGHALAPHSYYHRRMAQIPKHVFMEELKAVELAYQEATGLPCPAYMRFPYSSYNDERLLWLDEAGYVDVEGVESFDWSGISAQAIADVLIPELKSGMIAVLHSNDIAIGSPDAIKLVSDVAKEQELVAVSVPTIMESLGRKPSYRSWKIIVDIPKELDFPSKDWYPVESQLPEMAAQIVKWGVERHVNSASTAAEWQEQLEQPLPSRGSREWFGVREFEGSYWGYARAYETGDTLIIHEHGAKEAQADTLVYMMRWAIEQAQAAGLKQIEVRHDIRRMLQMCKQLDWKAELVSERLGEL</sequence>
<dbReference type="GO" id="GO:0016020">
    <property type="term" value="C:membrane"/>
    <property type="evidence" value="ECO:0007669"/>
    <property type="project" value="TreeGrafter"/>
</dbReference>
<evidence type="ECO:0000259" key="3">
    <source>
        <dbReference type="PROSITE" id="PS51677"/>
    </source>
</evidence>
<dbReference type="InterPro" id="IPR011330">
    <property type="entry name" value="Glyco_hydro/deAcase_b/a-brl"/>
</dbReference>
<dbReference type="PANTHER" id="PTHR10587:SF133">
    <property type="entry name" value="CHITIN DEACETYLASE 1-RELATED"/>
    <property type="match status" value="1"/>
</dbReference>
<evidence type="ECO:0000313" key="5">
    <source>
        <dbReference type="Proteomes" id="UP000261905"/>
    </source>
</evidence>
<evidence type="ECO:0000313" key="4">
    <source>
        <dbReference type="EMBL" id="REK76124.1"/>
    </source>
</evidence>
<dbReference type="Pfam" id="PF01522">
    <property type="entry name" value="Polysacc_deac_1"/>
    <property type="match status" value="1"/>
</dbReference>
<dbReference type="SUPFAM" id="SSF88713">
    <property type="entry name" value="Glycoside hydrolase/deacetylase"/>
    <property type="match status" value="1"/>
</dbReference>
<dbReference type="Proteomes" id="UP000261905">
    <property type="component" value="Unassembled WGS sequence"/>
</dbReference>
<dbReference type="GO" id="GO:0005975">
    <property type="term" value="P:carbohydrate metabolic process"/>
    <property type="evidence" value="ECO:0007669"/>
    <property type="project" value="InterPro"/>
</dbReference>
<gene>
    <name evidence="4" type="ORF">DX130_03405</name>
</gene>
<feature type="domain" description="NodB homology" evidence="3">
    <location>
        <begin position="21"/>
        <end position="201"/>
    </location>
</feature>
<dbReference type="InterPro" id="IPR002509">
    <property type="entry name" value="NODB_dom"/>
</dbReference>
<dbReference type="InterPro" id="IPR050248">
    <property type="entry name" value="Polysacc_deacetylase_ArnD"/>
</dbReference>